<proteinExistence type="predicted"/>
<protein>
    <submittedName>
        <fullName evidence="1">Uncharacterized protein</fullName>
    </submittedName>
</protein>
<evidence type="ECO:0000313" key="1">
    <source>
        <dbReference type="EMBL" id="MPN05012.1"/>
    </source>
</evidence>
<comment type="caution">
    <text evidence="1">The sequence shown here is derived from an EMBL/GenBank/DDBJ whole genome shotgun (WGS) entry which is preliminary data.</text>
</comment>
<gene>
    <name evidence="1" type="ORF">SDC9_152261</name>
</gene>
<reference evidence="1" key="1">
    <citation type="submission" date="2019-08" db="EMBL/GenBank/DDBJ databases">
        <authorList>
            <person name="Kucharzyk K."/>
            <person name="Murdoch R.W."/>
            <person name="Higgins S."/>
            <person name="Loffler F."/>
        </authorList>
    </citation>
    <scope>NUCLEOTIDE SEQUENCE</scope>
</reference>
<dbReference type="AlphaFoldDB" id="A0A645EUV9"/>
<accession>A0A645EUV9</accession>
<name>A0A645EUV9_9ZZZZ</name>
<dbReference type="EMBL" id="VSSQ01050923">
    <property type="protein sequence ID" value="MPN05012.1"/>
    <property type="molecule type" value="Genomic_DNA"/>
</dbReference>
<organism evidence="1">
    <name type="scientific">bioreactor metagenome</name>
    <dbReference type="NCBI Taxonomy" id="1076179"/>
    <lineage>
        <taxon>unclassified sequences</taxon>
        <taxon>metagenomes</taxon>
        <taxon>ecological metagenomes</taxon>
    </lineage>
</organism>
<sequence>MFDKNTHIVPSFCVIRKRKKGAPITAVRIPMGISVVMSVRDTLSTAKRKAAPKIIDKGIK</sequence>